<comment type="catalytic activity">
    <reaction evidence="15">
        <text>N(6)-(2E)-butenoyl-L-lysyl-[protein] + H2O = (2E)-2-butenoate + L-lysyl-[protein]</text>
        <dbReference type="Rhea" id="RHEA:69172"/>
        <dbReference type="Rhea" id="RHEA-COMP:9752"/>
        <dbReference type="Rhea" id="RHEA-COMP:13707"/>
        <dbReference type="ChEBI" id="CHEBI:15377"/>
        <dbReference type="ChEBI" id="CHEBI:29969"/>
        <dbReference type="ChEBI" id="CHEBI:35899"/>
        <dbReference type="ChEBI" id="CHEBI:137954"/>
    </reaction>
    <physiologicalReaction direction="left-to-right" evidence="15">
        <dbReference type="Rhea" id="RHEA:69173"/>
    </physiologicalReaction>
</comment>
<dbReference type="InterPro" id="IPR023801">
    <property type="entry name" value="His_deacetylse_dom"/>
</dbReference>
<evidence type="ECO:0000256" key="12">
    <source>
        <dbReference type="ARBA" id="ARBA00023163"/>
    </source>
</evidence>
<dbReference type="PRINTS" id="PR01271">
    <property type="entry name" value="HISDACETLASE"/>
</dbReference>
<evidence type="ECO:0000256" key="17">
    <source>
        <dbReference type="PIRNR" id="PIRNR037913"/>
    </source>
</evidence>
<dbReference type="Pfam" id="PF00850">
    <property type="entry name" value="Hist_deacetyl"/>
    <property type="match status" value="1"/>
</dbReference>
<dbReference type="GO" id="GO:0046872">
    <property type="term" value="F:metal ion binding"/>
    <property type="evidence" value="ECO:0007669"/>
    <property type="project" value="UniProtKB-KW"/>
</dbReference>
<feature type="active site" description="Proton acceptor" evidence="18">
    <location>
        <position position="138"/>
    </location>
</feature>
<keyword evidence="11 17" id="KW-0805">Transcription regulation</keyword>
<keyword evidence="5" id="KW-0158">Chromosome</keyword>
<feature type="domain" description="Histone deacetylase" evidence="21">
    <location>
        <begin position="23"/>
        <end position="315"/>
    </location>
</feature>
<evidence type="ECO:0000256" key="19">
    <source>
        <dbReference type="PIRSR" id="PIRSR037913-2"/>
    </source>
</evidence>
<evidence type="ECO:0000256" key="13">
    <source>
        <dbReference type="ARBA" id="ARBA00023242"/>
    </source>
</evidence>
<evidence type="ECO:0000256" key="2">
    <source>
        <dbReference type="ARBA" id="ARBA00004123"/>
    </source>
</evidence>
<keyword evidence="8 20" id="KW-0479">Metal-binding</keyword>
<evidence type="ECO:0000256" key="3">
    <source>
        <dbReference type="ARBA" id="ARBA00004286"/>
    </source>
</evidence>
<dbReference type="GO" id="GO:0005737">
    <property type="term" value="C:cytoplasm"/>
    <property type="evidence" value="ECO:0007669"/>
    <property type="project" value="UniProtKB-SubCell"/>
</dbReference>
<feature type="binding site" evidence="20">
    <location>
        <position position="173"/>
    </location>
    <ligand>
        <name>a divalent metal cation</name>
        <dbReference type="ChEBI" id="CHEBI:60240"/>
    </ligand>
</feature>
<comment type="similarity">
    <text evidence="17">Belongs to the histone deacetylase family. HD Type 1 subfamily.</text>
</comment>
<keyword evidence="6" id="KW-0963">Cytoplasm</keyword>
<dbReference type="PRINTS" id="PR01270">
    <property type="entry name" value="HDASUPER"/>
</dbReference>
<evidence type="ECO:0000313" key="22">
    <source>
        <dbReference type="EMBL" id="KAL1509326.1"/>
    </source>
</evidence>
<dbReference type="EC" id="3.5.1.98" evidence="17"/>
<name>A0ABD1F259_HYPHA</name>
<feature type="binding site" evidence="19">
    <location>
        <position position="301"/>
    </location>
    <ligand>
        <name>substrate</name>
    </ligand>
</feature>
<evidence type="ECO:0000256" key="14">
    <source>
        <dbReference type="ARBA" id="ARBA00049136"/>
    </source>
</evidence>
<evidence type="ECO:0000313" key="23">
    <source>
        <dbReference type="Proteomes" id="UP001566132"/>
    </source>
</evidence>
<dbReference type="InterPro" id="IPR003084">
    <property type="entry name" value="HDAC_I/II"/>
</dbReference>
<comment type="cofactor">
    <cofactor evidence="1">
        <name>a divalent metal cation</name>
        <dbReference type="ChEBI" id="CHEBI:60240"/>
    </cofactor>
</comment>
<keyword evidence="12 17" id="KW-0804">Transcription</keyword>
<comment type="subcellular location">
    <subcellularLocation>
        <location evidence="3">Chromosome</location>
    </subcellularLocation>
    <subcellularLocation>
        <location evidence="4">Cytoplasm</location>
    </subcellularLocation>
    <subcellularLocation>
        <location evidence="2 17">Nucleus</location>
    </subcellularLocation>
</comment>
<protein>
    <recommendedName>
        <fullName evidence="17">Histone deacetylase</fullName>
        <ecNumber evidence="17">3.5.1.98</ecNumber>
    </recommendedName>
</protein>
<keyword evidence="23" id="KW-1185">Reference proteome</keyword>
<dbReference type="AlphaFoldDB" id="A0ABD1F259"/>
<evidence type="ECO:0000256" key="1">
    <source>
        <dbReference type="ARBA" id="ARBA00001968"/>
    </source>
</evidence>
<feature type="binding site" evidence="20">
    <location>
        <position position="262"/>
    </location>
    <ligand>
        <name>a divalent metal cation</name>
        <dbReference type="ChEBI" id="CHEBI:60240"/>
    </ligand>
</feature>
<comment type="caution">
    <text evidence="22">The sequence shown here is derived from an EMBL/GenBank/DDBJ whole genome shotgun (WGS) entry which is preliminary data.</text>
</comment>
<evidence type="ECO:0000259" key="21">
    <source>
        <dbReference type="Pfam" id="PF00850"/>
    </source>
</evidence>
<accession>A0ABD1F259</accession>
<reference evidence="22 23" key="1">
    <citation type="submission" date="2024-05" db="EMBL/GenBank/DDBJ databases">
        <title>Genetic variation in Jamaican populations of the coffee berry borer (Hypothenemus hampei).</title>
        <authorList>
            <person name="Errbii M."/>
            <person name="Myrie A."/>
        </authorList>
    </citation>
    <scope>NUCLEOTIDE SEQUENCE [LARGE SCALE GENOMIC DNA]</scope>
    <source>
        <strain evidence="22">JA-Hopewell-2020-01-JO</strain>
        <tissue evidence="22">Whole body</tissue>
    </source>
</reference>
<comment type="catalytic activity">
    <reaction evidence="16">
        <text>N(6)-acetyl-L-lysyl-[histone] + H2O = L-lysyl-[histone] + acetate</text>
        <dbReference type="Rhea" id="RHEA:58196"/>
        <dbReference type="Rhea" id="RHEA-COMP:9845"/>
        <dbReference type="Rhea" id="RHEA-COMP:11338"/>
        <dbReference type="ChEBI" id="CHEBI:15377"/>
        <dbReference type="ChEBI" id="CHEBI:29969"/>
        <dbReference type="ChEBI" id="CHEBI:30089"/>
        <dbReference type="ChEBI" id="CHEBI:61930"/>
        <dbReference type="EC" id="3.5.1.98"/>
    </reaction>
    <physiologicalReaction direction="left-to-right" evidence="16">
        <dbReference type="Rhea" id="RHEA:58197"/>
    </physiologicalReaction>
</comment>
<comment type="catalytic activity">
    <reaction evidence="14">
        <text>N(6)-acetyl-L-lysyl-[protein] + H2O = L-lysyl-[protein] + acetate</text>
        <dbReference type="Rhea" id="RHEA:58108"/>
        <dbReference type="Rhea" id="RHEA-COMP:9752"/>
        <dbReference type="Rhea" id="RHEA-COMP:10731"/>
        <dbReference type="ChEBI" id="CHEBI:15377"/>
        <dbReference type="ChEBI" id="CHEBI:29969"/>
        <dbReference type="ChEBI" id="CHEBI:30089"/>
        <dbReference type="ChEBI" id="CHEBI:61930"/>
    </reaction>
    <physiologicalReaction direction="left-to-right" evidence="14">
        <dbReference type="Rhea" id="RHEA:58109"/>
    </physiologicalReaction>
</comment>
<dbReference type="InterPro" id="IPR000286">
    <property type="entry name" value="HDACs"/>
</dbReference>
<dbReference type="PANTHER" id="PTHR10625">
    <property type="entry name" value="HISTONE DEACETYLASE HDAC1-RELATED"/>
    <property type="match status" value="1"/>
</dbReference>
<evidence type="ECO:0000256" key="4">
    <source>
        <dbReference type="ARBA" id="ARBA00004496"/>
    </source>
</evidence>
<evidence type="ECO:0000256" key="20">
    <source>
        <dbReference type="PIRSR" id="PIRSR037913-3"/>
    </source>
</evidence>
<evidence type="ECO:0000256" key="15">
    <source>
        <dbReference type="ARBA" id="ARBA00049193"/>
    </source>
</evidence>
<dbReference type="SUPFAM" id="SSF52768">
    <property type="entry name" value="Arginase/deacetylase"/>
    <property type="match status" value="1"/>
</dbReference>
<keyword evidence="9 17" id="KW-0378">Hydrolase</keyword>
<dbReference type="EMBL" id="JBDJPC010000003">
    <property type="protein sequence ID" value="KAL1509326.1"/>
    <property type="molecule type" value="Genomic_DNA"/>
</dbReference>
<dbReference type="Proteomes" id="UP001566132">
    <property type="component" value="Unassembled WGS sequence"/>
</dbReference>
<dbReference type="GO" id="GO:0141221">
    <property type="term" value="F:histone deacetylase activity, hydrolytic mechanism"/>
    <property type="evidence" value="ECO:0007669"/>
    <property type="project" value="UniProtKB-EC"/>
</dbReference>
<keyword evidence="7" id="KW-0678">Repressor</keyword>
<feature type="binding site" evidence="20">
    <location>
        <position position="175"/>
    </location>
    <ligand>
        <name>a divalent metal cation</name>
        <dbReference type="ChEBI" id="CHEBI:60240"/>
    </ligand>
</feature>
<dbReference type="InterPro" id="IPR037138">
    <property type="entry name" value="His_deacetylse_dom_sf"/>
</dbReference>
<sequence>MLLNKIVYIHSENLISHCNKLPSMQNRASVVQDLINSYRLLISSNVAVVKSQDATEEELKSFHSTDYIDLLKSLNSWDSNIDEINDDHLSYGLGYDCPVLDNIYDFACSVAGGSLTAAKLLAAKKCQIVINWFGGWHHANRDFASGFCYINDVVIAIQHLTKTFKRPLYLDLDIHHGDGVQNAFEFSNRILTLSFHKYCPGFFPNTGSSEEKGKGKGTYYSLNVPLKDGIKNQNYIEVFNSIFPLVISKFKPDVLIVQCGADGLNGDSVGECNLTLRGIGECIEKVLACTLPTLFLGGGGYNIPNTARLWTYLTSLIIDKNLDNDIPDASEYFTEYEPTYQLHIEEGRRKDLNTKEYLKQVVEKIQFYCNSIPESEGQQ</sequence>
<evidence type="ECO:0000256" key="9">
    <source>
        <dbReference type="ARBA" id="ARBA00022801"/>
    </source>
</evidence>
<dbReference type="Gene3D" id="3.40.800.20">
    <property type="entry name" value="Histone deacetylase domain"/>
    <property type="match status" value="1"/>
</dbReference>
<evidence type="ECO:0000256" key="5">
    <source>
        <dbReference type="ARBA" id="ARBA00022454"/>
    </source>
</evidence>
<dbReference type="PIRSF" id="PIRSF037913">
    <property type="entry name" value="His_deacetylse_1"/>
    <property type="match status" value="1"/>
</dbReference>
<evidence type="ECO:0000256" key="7">
    <source>
        <dbReference type="ARBA" id="ARBA00022491"/>
    </source>
</evidence>
<dbReference type="PANTHER" id="PTHR10625:SF14">
    <property type="entry name" value="HISTONE DEACETYLASE 8"/>
    <property type="match status" value="1"/>
</dbReference>
<evidence type="ECO:0000256" key="18">
    <source>
        <dbReference type="PIRSR" id="PIRSR037913-1"/>
    </source>
</evidence>
<feature type="binding site" evidence="19">
    <location>
        <position position="146"/>
    </location>
    <ligand>
        <name>substrate</name>
    </ligand>
</feature>
<gene>
    <name evidence="22" type="ORF">ABEB36_004087</name>
</gene>
<proteinExistence type="inferred from homology"/>
<evidence type="ECO:0000256" key="16">
    <source>
        <dbReference type="ARBA" id="ARBA00049416"/>
    </source>
</evidence>
<keyword evidence="13 17" id="KW-0539">Nucleus</keyword>
<dbReference type="GO" id="GO:0005694">
    <property type="term" value="C:chromosome"/>
    <property type="evidence" value="ECO:0007669"/>
    <property type="project" value="UniProtKB-SubCell"/>
</dbReference>
<feature type="binding site" evidence="19">
    <location>
        <position position="96"/>
    </location>
    <ligand>
        <name>substrate</name>
    </ligand>
</feature>
<evidence type="ECO:0000256" key="11">
    <source>
        <dbReference type="ARBA" id="ARBA00023015"/>
    </source>
</evidence>
<evidence type="ECO:0000256" key="10">
    <source>
        <dbReference type="ARBA" id="ARBA00022853"/>
    </source>
</evidence>
<organism evidence="22 23">
    <name type="scientific">Hypothenemus hampei</name>
    <name type="common">Coffee berry borer</name>
    <dbReference type="NCBI Taxonomy" id="57062"/>
    <lineage>
        <taxon>Eukaryota</taxon>
        <taxon>Metazoa</taxon>
        <taxon>Ecdysozoa</taxon>
        <taxon>Arthropoda</taxon>
        <taxon>Hexapoda</taxon>
        <taxon>Insecta</taxon>
        <taxon>Pterygota</taxon>
        <taxon>Neoptera</taxon>
        <taxon>Endopterygota</taxon>
        <taxon>Coleoptera</taxon>
        <taxon>Polyphaga</taxon>
        <taxon>Cucujiformia</taxon>
        <taxon>Curculionidae</taxon>
        <taxon>Scolytinae</taxon>
        <taxon>Hypothenemus</taxon>
    </lineage>
</organism>
<keyword evidence="10 17" id="KW-0156">Chromatin regulator</keyword>
<evidence type="ECO:0000256" key="6">
    <source>
        <dbReference type="ARBA" id="ARBA00022490"/>
    </source>
</evidence>
<dbReference type="GO" id="GO:0005634">
    <property type="term" value="C:nucleus"/>
    <property type="evidence" value="ECO:0007669"/>
    <property type="project" value="UniProtKB-SubCell"/>
</dbReference>
<dbReference type="InterPro" id="IPR023696">
    <property type="entry name" value="Ureohydrolase_dom_sf"/>
</dbReference>
<evidence type="ECO:0000256" key="8">
    <source>
        <dbReference type="ARBA" id="ARBA00022723"/>
    </source>
</evidence>